<dbReference type="PANTHER" id="PTHR30093">
    <property type="entry name" value="GENERAL SECRETION PATHWAY PROTEIN G"/>
    <property type="match status" value="1"/>
</dbReference>
<comment type="caution">
    <text evidence="3">The sequence shown here is derived from an EMBL/GenBank/DDBJ whole genome shotgun (WGS) entry which is preliminary data.</text>
</comment>
<dbReference type="Pfam" id="PF07596">
    <property type="entry name" value="SBP_bac_10"/>
    <property type="match status" value="1"/>
</dbReference>
<feature type="domain" description="DUF1559" evidence="2">
    <location>
        <begin position="30"/>
        <end position="202"/>
    </location>
</feature>
<dbReference type="GO" id="GO:0015628">
    <property type="term" value="P:protein secretion by the type II secretion system"/>
    <property type="evidence" value="ECO:0007669"/>
    <property type="project" value="InterPro"/>
</dbReference>
<gene>
    <name evidence="3" type="ORF">SDC9_110063</name>
</gene>
<reference evidence="3" key="1">
    <citation type="submission" date="2019-08" db="EMBL/GenBank/DDBJ databases">
        <authorList>
            <person name="Kucharzyk K."/>
            <person name="Murdoch R.W."/>
            <person name="Higgins S."/>
            <person name="Loffler F."/>
        </authorList>
    </citation>
    <scope>NUCLEOTIDE SEQUENCE</scope>
</reference>
<evidence type="ECO:0000313" key="3">
    <source>
        <dbReference type="EMBL" id="MPM63183.1"/>
    </source>
</evidence>
<dbReference type="InterPro" id="IPR011453">
    <property type="entry name" value="DUF1559"/>
</dbReference>
<sequence length="240" mass="25765">MRRKFTLIELLVVIAIIAILAAMLLPALSAARERARSARCISNLKQLGLGATMYAGDNKDCVLPIANDDGKTAAAASKGPCLLLPYIAAELKEGDQGKYYAGDFTWFQENHPGVFNCPSGESETNAKSFGLNYTLAAIYTQDAAKSVRLRTLGGIDAYMAEKSGVFTTYAGTLDAAWLFADGNFNPSGNRWYGSYTGVTDGTRHNGYVNYVALAGNAQSVKVDPSRKCMPMGTYVVAEDL</sequence>
<dbReference type="InterPro" id="IPR045584">
    <property type="entry name" value="Pilin-like"/>
</dbReference>
<evidence type="ECO:0000256" key="1">
    <source>
        <dbReference type="ARBA" id="ARBA00022481"/>
    </source>
</evidence>
<dbReference type="NCBIfam" id="TIGR02532">
    <property type="entry name" value="IV_pilin_GFxxxE"/>
    <property type="match status" value="1"/>
</dbReference>
<proteinExistence type="predicted"/>
<dbReference type="PRINTS" id="PR00813">
    <property type="entry name" value="BCTERIALGSPG"/>
</dbReference>
<dbReference type="InterPro" id="IPR000983">
    <property type="entry name" value="Bac_GSPG_pilin"/>
</dbReference>
<protein>
    <recommendedName>
        <fullName evidence="2">DUF1559 domain-containing protein</fullName>
    </recommendedName>
</protein>
<keyword evidence="1" id="KW-0488">Methylation</keyword>
<accession>A0A645BJ15</accession>
<dbReference type="GO" id="GO:0015627">
    <property type="term" value="C:type II protein secretion system complex"/>
    <property type="evidence" value="ECO:0007669"/>
    <property type="project" value="InterPro"/>
</dbReference>
<dbReference type="InterPro" id="IPR012902">
    <property type="entry name" value="N_methyl_site"/>
</dbReference>
<dbReference type="SUPFAM" id="SSF54523">
    <property type="entry name" value="Pili subunits"/>
    <property type="match status" value="1"/>
</dbReference>
<dbReference type="EMBL" id="VSSQ01019265">
    <property type="protein sequence ID" value="MPM63183.1"/>
    <property type="molecule type" value="Genomic_DNA"/>
</dbReference>
<dbReference type="Gene3D" id="3.30.700.10">
    <property type="entry name" value="Glycoprotein, Type 4 Pilin"/>
    <property type="match status" value="1"/>
</dbReference>
<evidence type="ECO:0000259" key="2">
    <source>
        <dbReference type="Pfam" id="PF07596"/>
    </source>
</evidence>
<organism evidence="3">
    <name type="scientific">bioreactor metagenome</name>
    <dbReference type="NCBI Taxonomy" id="1076179"/>
    <lineage>
        <taxon>unclassified sequences</taxon>
        <taxon>metagenomes</taxon>
        <taxon>ecological metagenomes</taxon>
    </lineage>
</organism>
<name>A0A645BJ15_9ZZZZ</name>
<dbReference type="PANTHER" id="PTHR30093:SF2">
    <property type="entry name" value="TYPE II SECRETION SYSTEM PROTEIN H"/>
    <property type="match status" value="1"/>
</dbReference>
<dbReference type="AlphaFoldDB" id="A0A645BJ15"/>